<protein>
    <submittedName>
        <fullName evidence="1">46517_t:CDS:1</fullName>
    </submittedName>
</protein>
<evidence type="ECO:0000313" key="2">
    <source>
        <dbReference type="Proteomes" id="UP000789901"/>
    </source>
</evidence>
<feature type="non-terminal residue" evidence="1">
    <location>
        <position position="1"/>
    </location>
</feature>
<name>A0ABN7VYU0_GIGMA</name>
<dbReference type="Proteomes" id="UP000789901">
    <property type="component" value="Unassembled WGS sequence"/>
</dbReference>
<proteinExistence type="predicted"/>
<sequence length="119" mass="13941">YKFYTTFELNQVKYDKINKALSAKNGSGETVKSSTIDLNTKREKVESYKMLKWIWMNLFPERDIYDELKLHRELKAHRANHLVERSPLSVIDVPVVLALSALERPFCIKILESVRLGSW</sequence>
<organism evidence="1 2">
    <name type="scientific">Gigaspora margarita</name>
    <dbReference type="NCBI Taxonomy" id="4874"/>
    <lineage>
        <taxon>Eukaryota</taxon>
        <taxon>Fungi</taxon>
        <taxon>Fungi incertae sedis</taxon>
        <taxon>Mucoromycota</taxon>
        <taxon>Glomeromycotina</taxon>
        <taxon>Glomeromycetes</taxon>
        <taxon>Diversisporales</taxon>
        <taxon>Gigasporaceae</taxon>
        <taxon>Gigaspora</taxon>
    </lineage>
</organism>
<accession>A0ABN7VYU0</accession>
<comment type="caution">
    <text evidence="1">The sequence shown here is derived from an EMBL/GenBank/DDBJ whole genome shotgun (WGS) entry which is preliminary data.</text>
</comment>
<evidence type="ECO:0000313" key="1">
    <source>
        <dbReference type="EMBL" id="CAG8807559.1"/>
    </source>
</evidence>
<dbReference type="EMBL" id="CAJVQB010025951">
    <property type="protein sequence ID" value="CAG8807559.1"/>
    <property type="molecule type" value="Genomic_DNA"/>
</dbReference>
<keyword evidence="2" id="KW-1185">Reference proteome</keyword>
<reference evidence="1 2" key="1">
    <citation type="submission" date="2021-06" db="EMBL/GenBank/DDBJ databases">
        <authorList>
            <person name="Kallberg Y."/>
            <person name="Tangrot J."/>
            <person name="Rosling A."/>
        </authorList>
    </citation>
    <scope>NUCLEOTIDE SEQUENCE [LARGE SCALE GENOMIC DNA]</scope>
    <source>
        <strain evidence="1 2">120-4 pot B 10/14</strain>
    </source>
</reference>
<gene>
    <name evidence="1" type="ORF">GMARGA_LOCUS24518</name>
</gene>